<dbReference type="SUPFAM" id="SSF117991">
    <property type="entry name" value="YbeD/HP0495-like"/>
    <property type="match status" value="1"/>
</dbReference>
<keyword evidence="2" id="KW-1185">Reference proteome</keyword>
<protein>
    <submittedName>
        <fullName evidence="1">Uncharacterized protein</fullName>
    </submittedName>
</protein>
<proteinExistence type="predicted"/>
<gene>
    <name evidence="1" type="ORF">C7S18_17185</name>
</gene>
<dbReference type="OrthoDB" id="9793424at2"/>
<dbReference type="Proteomes" id="UP000241074">
    <property type="component" value="Chromosome"/>
</dbReference>
<dbReference type="AlphaFoldDB" id="A0A2P1PVC4"/>
<dbReference type="Gene3D" id="3.30.70.260">
    <property type="match status" value="1"/>
</dbReference>
<dbReference type="InterPro" id="IPR027471">
    <property type="entry name" value="YbeD-like_sf"/>
</dbReference>
<dbReference type="KEGG" id="xba:C7S18_17185"/>
<organism evidence="1 2">
    <name type="scientific">Ahniella affigens</name>
    <dbReference type="NCBI Taxonomy" id="2021234"/>
    <lineage>
        <taxon>Bacteria</taxon>
        <taxon>Pseudomonadati</taxon>
        <taxon>Pseudomonadota</taxon>
        <taxon>Gammaproteobacteria</taxon>
        <taxon>Lysobacterales</taxon>
        <taxon>Rhodanobacteraceae</taxon>
        <taxon>Ahniella</taxon>
    </lineage>
</organism>
<name>A0A2P1PVC4_9GAMM</name>
<sequence>MACSGRRGIPIFSPKRALACRQHSALPAFRLALEPPPACPHTVPMNETPQDQRGFSFPGTFEVTAFVLADTQFDTQMATVLAQAGVAPLDATLRVRPSAKGNYLSVSMSYLCADRDHYDAVYAALKGHPSVKWTL</sequence>
<accession>A0A2P1PVC4</accession>
<evidence type="ECO:0000313" key="2">
    <source>
        <dbReference type="Proteomes" id="UP000241074"/>
    </source>
</evidence>
<dbReference type="InterPro" id="IPR007454">
    <property type="entry name" value="UPF0250_YbeD-like"/>
</dbReference>
<reference evidence="1 2" key="2">
    <citation type="submission" date="2018-03" db="EMBL/GenBank/DDBJ databases">
        <authorList>
            <person name="Keele B.F."/>
        </authorList>
    </citation>
    <scope>NUCLEOTIDE SEQUENCE [LARGE SCALE GENOMIC DNA]</scope>
    <source>
        <strain evidence="1 2">D13</strain>
    </source>
</reference>
<reference evidence="1 2" key="1">
    <citation type="submission" date="2018-03" db="EMBL/GenBank/DDBJ databases">
        <title>Ahniella affigens gen. nov., sp. nov., a gammaproteobacterium isolated from sandy soil near a stream.</title>
        <authorList>
            <person name="Ko Y."/>
            <person name="Kim J.-H."/>
        </authorList>
    </citation>
    <scope>NUCLEOTIDE SEQUENCE [LARGE SCALE GENOMIC DNA]</scope>
    <source>
        <strain evidence="1 2">D13</strain>
    </source>
</reference>
<dbReference type="Pfam" id="PF04359">
    <property type="entry name" value="DUF493"/>
    <property type="match status" value="1"/>
</dbReference>
<dbReference type="EMBL" id="CP027860">
    <property type="protein sequence ID" value="AVP98806.1"/>
    <property type="molecule type" value="Genomic_DNA"/>
</dbReference>
<evidence type="ECO:0000313" key="1">
    <source>
        <dbReference type="EMBL" id="AVP98806.1"/>
    </source>
</evidence>